<name>A0A3B0WH49_9ZZZZ</name>
<evidence type="ECO:0000313" key="5">
    <source>
        <dbReference type="EMBL" id="VAW50622.1"/>
    </source>
</evidence>
<protein>
    <recommendedName>
        <fullName evidence="6">DUF86 domain-containing protein</fullName>
    </recommendedName>
</protein>
<dbReference type="Gene3D" id="1.20.120.580">
    <property type="entry name" value="bsu32300-like"/>
    <property type="match status" value="1"/>
</dbReference>
<evidence type="ECO:0008006" key="6">
    <source>
        <dbReference type="Google" id="ProtNLM"/>
    </source>
</evidence>
<keyword evidence="1" id="KW-1277">Toxin-antitoxin system</keyword>
<organism evidence="5">
    <name type="scientific">hydrothermal vent metagenome</name>
    <dbReference type="NCBI Taxonomy" id="652676"/>
    <lineage>
        <taxon>unclassified sequences</taxon>
        <taxon>metagenomes</taxon>
        <taxon>ecological metagenomes</taxon>
    </lineage>
</organism>
<dbReference type="PANTHER" id="PTHR33397">
    <property type="entry name" value="UPF0331 PROTEIN YUTE"/>
    <property type="match status" value="1"/>
</dbReference>
<dbReference type="InterPro" id="IPR008201">
    <property type="entry name" value="HepT-like"/>
</dbReference>
<proteinExistence type="inferred from homology"/>
<sequence>MDEVLLGKADIIERCLQRIETVYIGSENELETNYIKQDSIILNIQRMCEASIGAAMHIVRCHKLGIPRDSRQAFTMLVNAKLIDKQLGEYLEAMVGFRNVAVHNYTEINMEVVRGILNEHMDDMKAFSRLLIKQSLP</sequence>
<comment type="similarity">
    <text evidence="4">Belongs to the HepT RNase toxin family.</text>
</comment>
<dbReference type="GO" id="GO:0016787">
    <property type="term" value="F:hydrolase activity"/>
    <property type="evidence" value="ECO:0007669"/>
    <property type="project" value="UniProtKB-KW"/>
</dbReference>
<evidence type="ECO:0000256" key="2">
    <source>
        <dbReference type="ARBA" id="ARBA00022722"/>
    </source>
</evidence>
<dbReference type="AlphaFoldDB" id="A0A3B0WH49"/>
<keyword evidence="2" id="KW-0540">Nuclease</keyword>
<evidence type="ECO:0000256" key="4">
    <source>
        <dbReference type="ARBA" id="ARBA00024207"/>
    </source>
</evidence>
<evidence type="ECO:0000256" key="1">
    <source>
        <dbReference type="ARBA" id="ARBA00022649"/>
    </source>
</evidence>
<dbReference type="PANTHER" id="PTHR33397:SF3">
    <property type="entry name" value="MRNA NUCLEASE HEPT"/>
    <property type="match status" value="1"/>
</dbReference>
<evidence type="ECO:0000256" key="3">
    <source>
        <dbReference type="ARBA" id="ARBA00022801"/>
    </source>
</evidence>
<dbReference type="Pfam" id="PF01934">
    <property type="entry name" value="HepT-like"/>
    <property type="match status" value="1"/>
</dbReference>
<accession>A0A3B0WH49</accession>
<dbReference type="NCBIfam" id="NF047751">
    <property type="entry name" value="HepT_toxin"/>
    <property type="match status" value="1"/>
</dbReference>
<dbReference type="GO" id="GO:0004540">
    <property type="term" value="F:RNA nuclease activity"/>
    <property type="evidence" value="ECO:0007669"/>
    <property type="project" value="InterPro"/>
</dbReference>
<dbReference type="InterPro" id="IPR052379">
    <property type="entry name" value="Type_VII_TA_RNase"/>
</dbReference>
<dbReference type="GO" id="GO:0110001">
    <property type="term" value="C:toxin-antitoxin complex"/>
    <property type="evidence" value="ECO:0007669"/>
    <property type="project" value="InterPro"/>
</dbReference>
<dbReference type="EMBL" id="UOFD01000017">
    <property type="protein sequence ID" value="VAW50622.1"/>
    <property type="molecule type" value="Genomic_DNA"/>
</dbReference>
<gene>
    <name evidence="5" type="ORF">MNBD_GAMMA06-1694</name>
</gene>
<reference evidence="5" key="1">
    <citation type="submission" date="2018-06" db="EMBL/GenBank/DDBJ databases">
        <authorList>
            <person name="Zhirakovskaya E."/>
        </authorList>
    </citation>
    <scope>NUCLEOTIDE SEQUENCE</scope>
</reference>
<dbReference type="InterPro" id="IPR037038">
    <property type="entry name" value="HepT-like_sf"/>
</dbReference>
<keyword evidence="3" id="KW-0378">Hydrolase</keyword>